<name>A0A411HNP3_9GAMM</name>
<accession>A0A411HNP3</accession>
<feature type="transmembrane region" description="Helical" evidence="1">
    <location>
        <begin position="25"/>
        <end position="44"/>
    </location>
</feature>
<keyword evidence="1" id="KW-0472">Membrane</keyword>
<dbReference type="Pfam" id="PF20567">
    <property type="entry name" value="DUF6776"/>
    <property type="match status" value="1"/>
</dbReference>
<proteinExistence type="predicted"/>
<keyword evidence="1" id="KW-1133">Transmembrane helix</keyword>
<organism evidence="2 3">
    <name type="scientific">Pseudolysobacter antarcticus</name>
    <dbReference type="NCBI Taxonomy" id="2511995"/>
    <lineage>
        <taxon>Bacteria</taxon>
        <taxon>Pseudomonadati</taxon>
        <taxon>Pseudomonadota</taxon>
        <taxon>Gammaproteobacteria</taxon>
        <taxon>Lysobacterales</taxon>
        <taxon>Rhodanobacteraceae</taxon>
        <taxon>Pseudolysobacter</taxon>
    </lineage>
</organism>
<sequence length="243" mass="26340">MTMVHVDPPSAQFIRSQAAFGTRRIALSLGVIWLASLLLCAALVRSWCLPTTIVTALDQDAQPEGAQQRITVLERSEQITKVANAELQQTIREREEEIAGLRADLAFYSRLTGGNAKREGLAVQGLQLSPVNNSSAYNFIVTLTQNIKKGQMINGHLSLSIEGVKDGKLQTLSWSDIGPAAESSGVEFGFKYFQRINGTLMLPAGFVPNRITVAADASGDGGHVDHQYTWAQTLNNGDSIDVQ</sequence>
<protein>
    <submittedName>
        <fullName evidence="2">Uncharacterized protein</fullName>
    </submittedName>
</protein>
<dbReference type="AlphaFoldDB" id="A0A411HNP3"/>
<dbReference type="InterPro" id="IPR046703">
    <property type="entry name" value="DUF6776"/>
</dbReference>
<evidence type="ECO:0000313" key="3">
    <source>
        <dbReference type="Proteomes" id="UP000291562"/>
    </source>
</evidence>
<gene>
    <name evidence="2" type="ORF">ELE36_17955</name>
</gene>
<dbReference type="Proteomes" id="UP000291562">
    <property type="component" value="Chromosome"/>
</dbReference>
<keyword evidence="1" id="KW-0812">Transmembrane</keyword>
<evidence type="ECO:0000313" key="2">
    <source>
        <dbReference type="EMBL" id="QBB72100.1"/>
    </source>
</evidence>
<keyword evidence="3" id="KW-1185">Reference proteome</keyword>
<dbReference type="KEGG" id="xbc:ELE36_17955"/>
<dbReference type="EMBL" id="CP035704">
    <property type="protein sequence ID" value="QBB72100.1"/>
    <property type="molecule type" value="Genomic_DNA"/>
</dbReference>
<evidence type="ECO:0000256" key="1">
    <source>
        <dbReference type="SAM" id="Phobius"/>
    </source>
</evidence>
<reference evidence="2 3" key="1">
    <citation type="submission" date="2019-01" db="EMBL/GenBank/DDBJ databases">
        <title>Pseudolysobacter antarctica gen. nov., sp. nov., isolated from Fildes Peninsula, Antarctica.</title>
        <authorList>
            <person name="Wei Z."/>
            <person name="Peng F."/>
        </authorList>
    </citation>
    <scope>NUCLEOTIDE SEQUENCE [LARGE SCALE GENOMIC DNA]</scope>
    <source>
        <strain evidence="2 3">AQ6-296</strain>
    </source>
</reference>